<dbReference type="GO" id="GO:0004081">
    <property type="term" value="F:bis(5'-nucleosyl)-tetraphosphatase (asymmetrical) activity"/>
    <property type="evidence" value="ECO:0007669"/>
    <property type="project" value="TreeGrafter"/>
</dbReference>
<organism evidence="3 4">
    <name type="scientific">Paenibacillus amylolyticus</name>
    <dbReference type="NCBI Taxonomy" id="1451"/>
    <lineage>
        <taxon>Bacteria</taxon>
        <taxon>Bacillati</taxon>
        <taxon>Bacillota</taxon>
        <taxon>Bacilli</taxon>
        <taxon>Bacillales</taxon>
        <taxon>Paenibacillaceae</taxon>
        <taxon>Paenibacillus</taxon>
    </lineage>
</organism>
<evidence type="ECO:0000313" key="4">
    <source>
        <dbReference type="Proteomes" id="UP000069697"/>
    </source>
</evidence>
<gene>
    <name evidence="3" type="ORF">PAHA3_0461</name>
</gene>
<dbReference type="EMBL" id="BCNV01000001">
    <property type="protein sequence ID" value="GAS80391.1"/>
    <property type="molecule type" value="Genomic_DNA"/>
</dbReference>
<keyword evidence="1 3" id="KW-0378">Hydrolase</keyword>
<dbReference type="Pfam" id="PF00293">
    <property type="entry name" value="NUDIX"/>
    <property type="match status" value="1"/>
</dbReference>
<dbReference type="PROSITE" id="PS00893">
    <property type="entry name" value="NUDIX_BOX"/>
    <property type="match status" value="1"/>
</dbReference>
<dbReference type="CDD" id="cd04664">
    <property type="entry name" value="NUDIX_DHNTPase_like"/>
    <property type="match status" value="1"/>
</dbReference>
<dbReference type="PROSITE" id="PS51462">
    <property type="entry name" value="NUDIX"/>
    <property type="match status" value="1"/>
</dbReference>
<comment type="caution">
    <text evidence="3">The sequence shown here is derived from an EMBL/GenBank/DDBJ whole genome shotgun (WGS) entry which is preliminary data.</text>
</comment>
<dbReference type="InterPro" id="IPR020084">
    <property type="entry name" value="NUDIX_hydrolase_CS"/>
</dbReference>
<dbReference type="GO" id="GO:0006167">
    <property type="term" value="P:AMP biosynthetic process"/>
    <property type="evidence" value="ECO:0007669"/>
    <property type="project" value="TreeGrafter"/>
</dbReference>
<evidence type="ECO:0000256" key="1">
    <source>
        <dbReference type="ARBA" id="ARBA00022801"/>
    </source>
</evidence>
<dbReference type="InterPro" id="IPR051325">
    <property type="entry name" value="Nudix_hydrolase_domain"/>
</dbReference>
<dbReference type="AlphaFoldDB" id="A0A100VIF2"/>
<dbReference type="SUPFAM" id="SSF55811">
    <property type="entry name" value="Nudix"/>
    <property type="match status" value="1"/>
</dbReference>
<evidence type="ECO:0000259" key="2">
    <source>
        <dbReference type="PROSITE" id="PS51462"/>
    </source>
</evidence>
<dbReference type="RefSeq" id="WP_062833280.1">
    <property type="nucleotide sequence ID" value="NZ_BCNV01000001.1"/>
</dbReference>
<dbReference type="PANTHER" id="PTHR21340">
    <property type="entry name" value="DIADENOSINE 5,5-P1,P4-TETRAPHOSPHATE PYROPHOSPHOHYDROLASE MUTT"/>
    <property type="match status" value="1"/>
</dbReference>
<reference evidence="4" key="2">
    <citation type="submission" date="2016-01" db="EMBL/GenBank/DDBJ databases">
        <title>Draft Genome Sequence of Paenibacillus amylolyticus Heshi-A3 that Was Isolated from Fermented Rice Bran with Aging Salted Mackerel, Which Was Named Heshiko as Traditional Fermented Seafood in Japan.</title>
        <authorList>
            <person name="Akuzawa S."/>
            <person name="Nakagawa J."/>
            <person name="Kanekatsu T."/>
            <person name="Kubota E."/>
            <person name="Ohtake R."/>
            <person name="Suzuki T."/>
            <person name="Kanesaki Y."/>
        </authorList>
    </citation>
    <scope>NUCLEOTIDE SEQUENCE [LARGE SCALE GENOMIC DNA]</scope>
    <source>
        <strain evidence="4">Heshi-A3</strain>
    </source>
</reference>
<dbReference type="Proteomes" id="UP000069697">
    <property type="component" value="Unassembled WGS sequence"/>
</dbReference>
<feature type="domain" description="Nudix hydrolase" evidence="2">
    <location>
        <begin position="13"/>
        <end position="145"/>
    </location>
</feature>
<dbReference type="GO" id="GO:0006754">
    <property type="term" value="P:ATP biosynthetic process"/>
    <property type="evidence" value="ECO:0007669"/>
    <property type="project" value="TreeGrafter"/>
</dbReference>
<name>A0A100VIF2_PAEAM</name>
<protein>
    <submittedName>
        <fullName evidence="3">Nudix hydrolase</fullName>
    </submittedName>
</protein>
<dbReference type="PANTHER" id="PTHR21340:SF0">
    <property type="entry name" value="BIS(5'-NUCLEOSYL)-TETRAPHOSPHATASE [ASYMMETRICAL]"/>
    <property type="match status" value="1"/>
</dbReference>
<proteinExistence type="predicted"/>
<dbReference type="InterPro" id="IPR000086">
    <property type="entry name" value="NUDIX_hydrolase_dom"/>
</dbReference>
<accession>A0A100VIF2</accession>
<dbReference type="InterPro" id="IPR015797">
    <property type="entry name" value="NUDIX_hydrolase-like_dom_sf"/>
</dbReference>
<reference evidence="3 4" key="1">
    <citation type="journal article" date="2016" name="Genome Announc.">
        <title>Draft Genome Sequence of Paenibacillus amylolyticus Heshi-A3, Isolated from Fermented Rice Bran in a Japanese Fermented Seafood Dish.</title>
        <authorList>
            <person name="Akuzawa S."/>
            <person name="Nagaoka J."/>
            <person name="Kanekatsu M."/>
            <person name="Kubota E."/>
            <person name="Ohtake R."/>
            <person name="Suzuki T."/>
            <person name="Kanesaki Y."/>
        </authorList>
    </citation>
    <scope>NUCLEOTIDE SEQUENCE [LARGE SCALE GENOMIC DNA]</scope>
    <source>
        <strain evidence="3 4">Heshi-A3</strain>
    </source>
</reference>
<evidence type="ECO:0000313" key="3">
    <source>
        <dbReference type="EMBL" id="GAS80391.1"/>
    </source>
</evidence>
<dbReference type="Gene3D" id="3.90.79.10">
    <property type="entry name" value="Nucleoside Triphosphate Pyrophosphohydrolase"/>
    <property type="match status" value="1"/>
</dbReference>
<sequence length="164" mass="19063">MNGTEHVKQAVPIRCEGVAVVLLKKSLDQYRVLMLKRAGRMLHNEWCYVGGGIEKGEKAWEAALREVHEETGITEVRLYSANQFEQYYSPMEDYIYTAPVFVGYVDEDQPVRLNHEHTEYQWMTFDEAKENAALPGIDNILDFIEKHFARKAPSEWLRINVKNV</sequence>